<evidence type="ECO:0000313" key="2">
    <source>
        <dbReference type="Proteomes" id="UP000053711"/>
    </source>
</evidence>
<comment type="caution">
    <text evidence="1">The sequence shown here is derived from an EMBL/GenBank/DDBJ whole genome shotgun (WGS) entry which is preliminary data.</text>
</comment>
<name>A0ACB4UQQ0_9ACTN</name>
<gene>
    <name evidence="1" type="ORF">H640_01828</name>
</gene>
<evidence type="ECO:0000313" key="1">
    <source>
        <dbReference type="EMBL" id="ERF67652.1"/>
    </source>
</evidence>
<dbReference type="EMBL" id="AOST01000019">
    <property type="protein sequence ID" value="ERF67652.1"/>
    <property type="molecule type" value="Genomic_DNA"/>
</dbReference>
<accession>A0ACB4UQQ0</accession>
<organism evidence="1 2">
    <name type="scientific">Cutibacterium granulosum TM11</name>
    <dbReference type="NCBI Taxonomy" id="1292373"/>
    <lineage>
        <taxon>Bacteria</taxon>
        <taxon>Bacillati</taxon>
        <taxon>Actinomycetota</taxon>
        <taxon>Actinomycetes</taxon>
        <taxon>Propionibacteriales</taxon>
        <taxon>Propionibacteriaceae</taxon>
        <taxon>Cutibacterium</taxon>
    </lineage>
</organism>
<sequence length="67" mass="7460">MDSSVQRVAWEVAVVEVVSWWLEQGWGRSACDRAAARLAWSHSWLATGQTASGRRMDAMNSFCGQES</sequence>
<protein>
    <submittedName>
        <fullName evidence="1">Uncharacterized protein</fullName>
    </submittedName>
</protein>
<dbReference type="Proteomes" id="UP000053711">
    <property type="component" value="Unassembled WGS sequence"/>
</dbReference>
<keyword evidence="2" id="KW-1185">Reference proteome</keyword>
<reference evidence="1 2" key="1">
    <citation type="journal article" date="2013" name="BMC Genomics">
        <title>Comparative genomics reveals distinct host-interacting traits of three major human-associated propionibacteria.</title>
        <authorList>
            <person name="Mak T.N."/>
            <person name="Schmid M."/>
            <person name="Brzuszkiewicz E."/>
            <person name="Zeng G."/>
            <person name="Meyer R."/>
            <person name="Sfanos K.S."/>
            <person name="Brinkmann V."/>
            <person name="Meyer T.F."/>
            <person name="Bruggemann H."/>
        </authorList>
    </citation>
    <scope>NUCLEOTIDE SEQUENCE [LARGE SCALE GENOMIC DNA]</scope>
    <source>
        <strain evidence="1 2">TM11</strain>
    </source>
</reference>
<proteinExistence type="predicted"/>